<dbReference type="InterPro" id="IPR050154">
    <property type="entry name" value="UbiB_kinase"/>
</dbReference>
<evidence type="ECO:0000313" key="4">
    <source>
        <dbReference type="Proteomes" id="UP000485058"/>
    </source>
</evidence>
<protein>
    <submittedName>
        <fullName evidence="3">Protein kinase domain-containing protein</fullName>
    </submittedName>
</protein>
<name>A0A6A0AH44_HAELA</name>
<evidence type="ECO:0000259" key="2">
    <source>
        <dbReference type="Pfam" id="PF03109"/>
    </source>
</evidence>
<comment type="similarity">
    <text evidence="1">Belongs to the protein kinase superfamily. ADCK protein kinase family.</text>
</comment>
<proteinExistence type="inferred from homology"/>
<sequence length="89" mass="10234">VQRPGVAEAIAMDVFILRWLAALAKRWGRLNTDLPSLVDEWASSHFRELDYRREALNAQRFKTLFSHMQEVYVPSILPQLTTAKVQPAP</sequence>
<organism evidence="3 4">
    <name type="scientific">Haematococcus lacustris</name>
    <name type="common">Green alga</name>
    <name type="synonym">Haematococcus pluvialis</name>
    <dbReference type="NCBI Taxonomy" id="44745"/>
    <lineage>
        <taxon>Eukaryota</taxon>
        <taxon>Viridiplantae</taxon>
        <taxon>Chlorophyta</taxon>
        <taxon>core chlorophytes</taxon>
        <taxon>Chlorophyceae</taxon>
        <taxon>CS clade</taxon>
        <taxon>Chlamydomonadales</taxon>
        <taxon>Haematococcaceae</taxon>
        <taxon>Haematococcus</taxon>
    </lineage>
</organism>
<dbReference type="Proteomes" id="UP000485058">
    <property type="component" value="Unassembled WGS sequence"/>
</dbReference>
<gene>
    <name evidence="3" type="ORF">HaLaN_31077</name>
</gene>
<keyword evidence="4" id="KW-1185">Reference proteome</keyword>
<comment type="caution">
    <text evidence="3">The sequence shown here is derived from an EMBL/GenBank/DDBJ whole genome shotgun (WGS) entry which is preliminary data.</text>
</comment>
<dbReference type="GO" id="GO:0016301">
    <property type="term" value="F:kinase activity"/>
    <property type="evidence" value="ECO:0007669"/>
    <property type="project" value="UniProtKB-KW"/>
</dbReference>
<evidence type="ECO:0000313" key="3">
    <source>
        <dbReference type="EMBL" id="GFH31942.1"/>
    </source>
</evidence>
<accession>A0A6A0AH44</accession>
<dbReference type="PANTHER" id="PTHR10566">
    <property type="entry name" value="CHAPERONE-ACTIVITY OF BC1 COMPLEX CABC1 -RELATED"/>
    <property type="match status" value="1"/>
</dbReference>
<evidence type="ECO:0000256" key="1">
    <source>
        <dbReference type="ARBA" id="ARBA00009670"/>
    </source>
</evidence>
<feature type="non-terminal residue" evidence="3">
    <location>
        <position position="1"/>
    </location>
</feature>
<dbReference type="InterPro" id="IPR004147">
    <property type="entry name" value="ABC1_dom"/>
</dbReference>
<feature type="domain" description="ABC1 atypical kinase-like" evidence="2">
    <location>
        <begin position="1"/>
        <end position="85"/>
    </location>
</feature>
<dbReference type="EMBL" id="BLLF01006094">
    <property type="protein sequence ID" value="GFH31942.1"/>
    <property type="molecule type" value="Genomic_DNA"/>
</dbReference>
<dbReference type="Pfam" id="PF03109">
    <property type="entry name" value="ABC1"/>
    <property type="match status" value="1"/>
</dbReference>
<keyword evidence="3" id="KW-0808">Transferase</keyword>
<reference evidence="3 4" key="1">
    <citation type="submission" date="2020-02" db="EMBL/GenBank/DDBJ databases">
        <title>Draft genome sequence of Haematococcus lacustris strain NIES-144.</title>
        <authorList>
            <person name="Morimoto D."/>
            <person name="Nakagawa S."/>
            <person name="Yoshida T."/>
            <person name="Sawayama S."/>
        </authorList>
    </citation>
    <scope>NUCLEOTIDE SEQUENCE [LARGE SCALE GENOMIC DNA]</scope>
    <source>
        <strain evidence="3 4">NIES-144</strain>
    </source>
</reference>
<dbReference type="AlphaFoldDB" id="A0A6A0AH44"/>
<dbReference type="PANTHER" id="PTHR10566:SF119">
    <property type="entry name" value="OS04G0640500 PROTEIN"/>
    <property type="match status" value="1"/>
</dbReference>
<keyword evidence="3" id="KW-0418">Kinase</keyword>